<gene>
    <name evidence="1" type="ORF">K432DRAFT_124849</name>
</gene>
<accession>A0A8E2EIF4</accession>
<dbReference type="AlphaFoldDB" id="A0A8E2EIF4"/>
<keyword evidence="2" id="KW-1185">Reference proteome</keyword>
<name>A0A8E2EIF4_9PEZI</name>
<evidence type="ECO:0000313" key="1">
    <source>
        <dbReference type="EMBL" id="OCK84383.1"/>
    </source>
</evidence>
<proteinExistence type="predicted"/>
<sequence>MLERTRNLLLLYFGQVVLVEALFINATRVVFVSAFYPKEIPVSDVGDHLRGYIFKSVPSAISFIPKISLELQKMRPVRTISFNPVPISKRQRYAR</sequence>
<organism evidence="1 2">
    <name type="scientific">Lepidopterella palustris CBS 459.81</name>
    <dbReference type="NCBI Taxonomy" id="1314670"/>
    <lineage>
        <taxon>Eukaryota</taxon>
        <taxon>Fungi</taxon>
        <taxon>Dikarya</taxon>
        <taxon>Ascomycota</taxon>
        <taxon>Pezizomycotina</taxon>
        <taxon>Dothideomycetes</taxon>
        <taxon>Pleosporomycetidae</taxon>
        <taxon>Mytilinidiales</taxon>
        <taxon>Argynnaceae</taxon>
        <taxon>Lepidopterella</taxon>
    </lineage>
</organism>
<dbReference type="Proteomes" id="UP000250266">
    <property type="component" value="Unassembled WGS sequence"/>
</dbReference>
<evidence type="ECO:0000313" key="2">
    <source>
        <dbReference type="Proteomes" id="UP000250266"/>
    </source>
</evidence>
<protein>
    <submittedName>
        <fullName evidence="1">Uncharacterized protein</fullName>
    </submittedName>
</protein>
<reference evidence="1 2" key="1">
    <citation type="journal article" date="2016" name="Nat. Commun.">
        <title>Ectomycorrhizal ecology is imprinted in the genome of the dominant symbiotic fungus Cenococcum geophilum.</title>
        <authorList>
            <consortium name="DOE Joint Genome Institute"/>
            <person name="Peter M."/>
            <person name="Kohler A."/>
            <person name="Ohm R.A."/>
            <person name="Kuo A."/>
            <person name="Krutzmann J."/>
            <person name="Morin E."/>
            <person name="Arend M."/>
            <person name="Barry K.W."/>
            <person name="Binder M."/>
            <person name="Choi C."/>
            <person name="Clum A."/>
            <person name="Copeland A."/>
            <person name="Grisel N."/>
            <person name="Haridas S."/>
            <person name="Kipfer T."/>
            <person name="LaButti K."/>
            <person name="Lindquist E."/>
            <person name="Lipzen A."/>
            <person name="Maire R."/>
            <person name="Meier B."/>
            <person name="Mihaltcheva S."/>
            <person name="Molinier V."/>
            <person name="Murat C."/>
            <person name="Poggeler S."/>
            <person name="Quandt C.A."/>
            <person name="Sperisen C."/>
            <person name="Tritt A."/>
            <person name="Tisserant E."/>
            <person name="Crous P.W."/>
            <person name="Henrissat B."/>
            <person name="Nehls U."/>
            <person name="Egli S."/>
            <person name="Spatafora J.W."/>
            <person name="Grigoriev I.V."/>
            <person name="Martin F.M."/>
        </authorList>
    </citation>
    <scope>NUCLEOTIDE SEQUENCE [LARGE SCALE GENOMIC DNA]</scope>
    <source>
        <strain evidence="1 2">CBS 459.81</strain>
    </source>
</reference>
<dbReference type="EMBL" id="KV744838">
    <property type="protein sequence ID" value="OCK84383.1"/>
    <property type="molecule type" value="Genomic_DNA"/>
</dbReference>